<sequence>TSHAPLGQGTRFVDRVPRCHDDATLTPPHPSNLDGRSGSTALNQPQAYMGTHGLYGSTTFGMQPQWSPFWPVMSNQMFPPQMMHPNILLPQMMHPPMAQPQMVHPQYMMQMGQWGPPPATSFQVLAKICSDKFECEQNYIPESHKLFKTEGDTKS</sequence>
<dbReference type="AlphaFoldDB" id="A0AAV2QFC4"/>
<dbReference type="EMBL" id="CAXKWB010006708">
    <property type="protein sequence ID" value="CAL4084010.1"/>
    <property type="molecule type" value="Genomic_DNA"/>
</dbReference>
<feature type="non-terminal residue" evidence="2">
    <location>
        <position position="1"/>
    </location>
</feature>
<gene>
    <name evidence="2" type="ORF">MNOR_LOCUS12294</name>
</gene>
<evidence type="ECO:0000313" key="2">
    <source>
        <dbReference type="EMBL" id="CAL4084010.1"/>
    </source>
</evidence>
<proteinExistence type="predicted"/>
<keyword evidence="3" id="KW-1185">Reference proteome</keyword>
<protein>
    <submittedName>
        <fullName evidence="2">Uncharacterized protein</fullName>
    </submittedName>
</protein>
<feature type="compositionally biased region" description="Basic and acidic residues" evidence="1">
    <location>
        <begin position="12"/>
        <end position="23"/>
    </location>
</feature>
<evidence type="ECO:0000313" key="3">
    <source>
        <dbReference type="Proteomes" id="UP001497623"/>
    </source>
</evidence>
<reference evidence="2 3" key="1">
    <citation type="submission" date="2024-05" db="EMBL/GenBank/DDBJ databases">
        <authorList>
            <person name="Wallberg A."/>
        </authorList>
    </citation>
    <scope>NUCLEOTIDE SEQUENCE [LARGE SCALE GENOMIC DNA]</scope>
</reference>
<dbReference type="Proteomes" id="UP001497623">
    <property type="component" value="Unassembled WGS sequence"/>
</dbReference>
<name>A0AAV2QFC4_MEGNR</name>
<accession>A0AAV2QFC4</accession>
<comment type="caution">
    <text evidence="2">The sequence shown here is derived from an EMBL/GenBank/DDBJ whole genome shotgun (WGS) entry which is preliminary data.</text>
</comment>
<evidence type="ECO:0000256" key="1">
    <source>
        <dbReference type="SAM" id="MobiDB-lite"/>
    </source>
</evidence>
<organism evidence="2 3">
    <name type="scientific">Meganyctiphanes norvegica</name>
    <name type="common">Northern krill</name>
    <name type="synonym">Thysanopoda norvegica</name>
    <dbReference type="NCBI Taxonomy" id="48144"/>
    <lineage>
        <taxon>Eukaryota</taxon>
        <taxon>Metazoa</taxon>
        <taxon>Ecdysozoa</taxon>
        <taxon>Arthropoda</taxon>
        <taxon>Crustacea</taxon>
        <taxon>Multicrustacea</taxon>
        <taxon>Malacostraca</taxon>
        <taxon>Eumalacostraca</taxon>
        <taxon>Eucarida</taxon>
        <taxon>Euphausiacea</taxon>
        <taxon>Euphausiidae</taxon>
        <taxon>Meganyctiphanes</taxon>
    </lineage>
</organism>
<feature type="region of interest" description="Disordered" evidence="1">
    <location>
        <begin position="1"/>
        <end position="44"/>
    </location>
</feature>